<sequence length="162" mass="18661">MIDWNERSPEVANLLNPSFCSVILYSVIIEYEKVSEMSFPFPLAYLVLPIILHKSTRDVINSRTKMSVWIESNPHLLIGFSHRTKSLVSYTNEAIEFLLRLNVITINSDGMSIIKSLGTSIKRYSKDDDEIDSIISKSSHLAKWFYRMNSVENIYIAWGVRP</sequence>
<evidence type="ECO:0000313" key="2">
    <source>
        <dbReference type="Proteomes" id="UP000614200"/>
    </source>
</evidence>
<evidence type="ECO:0000313" key="1">
    <source>
        <dbReference type="EMBL" id="MBF4693976.1"/>
    </source>
</evidence>
<dbReference type="EMBL" id="JADKNH010000007">
    <property type="protein sequence ID" value="MBF4693976.1"/>
    <property type="molecule type" value="Genomic_DNA"/>
</dbReference>
<dbReference type="InterPro" id="IPR045390">
    <property type="entry name" value="ABC-3C_MC3"/>
</dbReference>
<proteinExistence type="predicted"/>
<comment type="caution">
    <text evidence="1">The sequence shown here is derived from an EMBL/GenBank/DDBJ whole genome shotgun (WGS) entry which is preliminary data.</text>
</comment>
<dbReference type="RefSeq" id="WP_194702213.1">
    <property type="nucleotide sequence ID" value="NZ_JADKNH010000007.1"/>
</dbReference>
<organism evidence="1 2">
    <name type="scientific">Fusibacter ferrireducens</name>
    <dbReference type="NCBI Taxonomy" id="2785058"/>
    <lineage>
        <taxon>Bacteria</taxon>
        <taxon>Bacillati</taxon>
        <taxon>Bacillota</taxon>
        <taxon>Clostridia</taxon>
        <taxon>Eubacteriales</taxon>
        <taxon>Eubacteriales Family XII. Incertae Sedis</taxon>
        <taxon>Fusibacter</taxon>
    </lineage>
</organism>
<gene>
    <name evidence="1" type="ORF">ISU02_12720</name>
</gene>
<dbReference type="Proteomes" id="UP000614200">
    <property type="component" value="Unassembled WGS sequence"/>
</dbReference>
<dbReference type="Pfam" id="PF20131">
    <property type="entry name" value="MC3"/>
    <property type="match status" value="1"/>
</dbReference>
<accession>A0ABR9ZVG0</accession>
<keyword evidence="2" id="KW-1185">Reference proteome</keyword>
<reference evidence="1 2" key="1">
    <citation type="submission" date="2020-11" db="EMBL/GenBank/DDBJ databases">
        <title>Fusibacter basophilias sp. nov.</title>
        <authorList>
            <person name="Qiu D."/>
        </authorList>
    </citation>
    <scope>NUCLEOTIDE SEQUENCE [LARGE SCALE GENOMIC DNA]</scope>
    <source>
        <strain evidence="1 2">Q10-2</strain>
    </source>
</reference>
<protein>
    <submittedName>
        <fullName evidence="1">Uncharacterized protein</fullName>
    </submittedName>
</protein>
<name>A0ABR9ZVG0_9FIRM</name>